<dbReference type="Pfam" id="PF13884">
    <property type="entry name" value="Peptidase_S74"/>
    <property type="match status" value="1"/>
</dbReference>
<proteinExistence type="predicted"/>
<evidence type="ECO:0000313" key="3">
    <source>
        <dbReference type="EMBL" id="MFC4674405.1"/>
    </source>
</evidence>
<evidence type="ECO:0000313" key="4">
    <source>
        <dbReference type="Proteomes" id="UP001596023"/>
    </source>
</evidence>
<comment type="caution">
    <text evidence="3">The sequence shown here is derived from an EMBL/GenBank/DDBJ whole genome shotgun (WGS) entry which is preliminary data.</text>
</comment>
<dbReference type="Proteomes" id="UP001596023">
    <property type="component" value="Unassembled WGS sequence"/>
</dbReference>
<keyword evidence="4" id="KW-1185">Reference proteome</keyword>
<gene>
    <name evidence="3" type="ORF">ACFO6W_11930</name>
</gene>
<reference evidence="4" key="1">
    <citation type="journal article" date="2019" name="Int. J. Syst. Evol. Microbiol.">
        <title>The Global Catalogue of Microorganisms (GCM) 10K type strain sequencing project: providing services to taxonomists for standard genome sequencing and annotation.</title>
        <authorList>
            <consortium name="The Broad Institute Genomics Platform"/>
            <consortium name="The Broad Institute Genome Sequencing Center for Infectious Disease"/>
            <person name="Wu L."/>
            <person name="Ma J."/>
        </authorList>
    </citation>
    <scope>NUCLEOTIDE SEQUENCE [LARGE SCALE GENOMIC DNA]</scope>
    <source>
        <strain evidence="4">CCUG 66188</strain>
    </source>
</reference>
<name>A0ABV9KWE5_9BACT</name>
<dbReference type="RefSeq" id="WP_379996679.1">
    <property type="nucleotide sequence ID" value="NZ_JBHSGN010000074.1"/>
</dbReference>
<accession>A0ABV9KWE5</accession>
<dbReference type="InterPro" id="IPR030392">
    <property type="entry name" value="S74_ICA"/>
</dbReference>
<protein>
    <submittedName>
        <fullName evidence="3">Tail fiber domain-containing protein</fullName>
    </submittedName>
</protein>
<dbReference type="PROSITE" id="PS51688">
    <property type="entry name" value="ICA"/>
    <property type="match status" value="1"/>
</dbReference>
<organism evidence="3 4">
    <name type="scientific">Dysgonomonas termitidis</name>
    <dbReference type="NCBI Taxonomy" id="1516126"/>
    <lineage>
        <taxon>Bacteria</taxon>
        <taxon>Pseudomonadati</taxon>
        <taxon>Bacteroidota</taxon>
        <taxon>Bacteroidia</taxon>
        <taxon>Bacteroidales</taxon>
        <taxon>Dysgonomonadaceae</taxon>
        <taxon>Dysgonomonas</taxon>
    </lineage>
</organism>
<keyword evidence="1" id="KW-0175">Coiled coil</keyword>
<feature type="domain" description="Peptidase S74" evidence="2">
    <location>
        <begin position="508"/>
        <end position="597"/>
    </location>
</feature>
<dbReference type="Gene3D" id="1.10.10.10">
    <property type="entry name" value="Winged helix-like DNA-binding domain superfamily/Winged helix DNA-binding domain"/>
    <property type="match status" value="1"/>
</dbReference>
<sequence length="612" mass="63850">MAIGNGEIKSPSIFYDKSKVLGIEADKQNKLVAGSNITLTDNPNGTTTITSADPELFIVLPTLPPSGQENKFYFIPKTGTTTNGYDEYIWHNTTGWELIGNEVFQVDLTNYYTKGETNTLLGTKVNTTATVNGKSFLIGNIVLDATDIGLENVDNTSDLDKPISTATQTALNAKQTTLVSGTNIKTFNSNSLLGSGNINFTASDVNALPNTTTYAGSSSIGGSANSAVKLATARTIALTGNVTGSGTFDGSGDISIATTVNGGSASSVANNMIVKLNSGTTEGTNQFTFNGSAAKTVNITPTAIGAYTSAQVDTALAAKVNTSTTVNGKALSGNITLSAGDVSAYTKTETDTALSGKQATLVSGTNIKTINSTTLLGSGNIAVQPTLVSGTNIKTINGVTLLGTGDITVSGGGTTTGTLTVQGNGTTIDTFNGSVNKTINITPTNIGAATTAQLANYLPLSGGTLTGNLSMPSYTLTTGYLSVNNTSNFTGAITCAANITGLGFYQSSDKRLKENIKDIDDNLIKKVNDIDFKSFTWVNDSKEDIGVIAQDVQETLPELVNENEDGFLSVNYIKLLILKNISLENEIKELKNVVKSLNRSFSTRNNLFNNSF</sequence>
<dbReference type="InterPro" id="IPR036388">
    <property type="entry name" value="WH-like_DNA-bd_sf"/>
</dbReference>
<evidence type="ECO:0000259" key="2">
    <source>
        <dbReference type="PROSITE" id="PS51688"/>
    </source>
</evidence>
<dbReference type="EMBL" id="JBHSGN010000074">
    <property type="protein sequence ID" value="MFC4674405.1"/>
    <property type="molecule type" value="Genomic_DNA"/>
</dbReference>
<feature type="coiled-coil region" evidence="1">
    <location>
        <begin position="573"/>
        <end position="600"/>
    </location>
</feature>
<evidence type="ECO:0000256" key="1">
    <source>
        <dbReference type="SAM" id="Coils"/>
    </source>
</evidence>